<reference evidence="4" key="2">
    <citation type="submission" date="2023-06" db="EMBL/GenBank/DDBJ databases">
        <authorList>
            <consortium name="Lawrence Berkeley National Laboratory"/>
            <person name="Haridas S."/>
            <person name="Hensen N."/>
            <person name="Bonometti L."/>
            <person name="Westerberg I."/>
            <person name="Brannstrom I.O."/>
            <person name="Guillou S."/>
            <person name="Cros-Aarteil S."/>
            <person name="Calhoun S."/>
            <person name="Kuo A."/>
            <person name="Mondo S."/>
            <person name="Pangilinan J."/>
            <person name="Riley R."/>
            <person name="LaButti K."/>
            <person name="Andreopoulos B."/>
            <person name="Lipzen A."/>
            <person name="Chen C."/>
            <person name="Yanf M."/>
            <person name="Daum C."/>
            <person name="Ng V."/>
            <person name="Clum A."/>
            <person name="Steindorff A."/>
            <person name="Ohm R."/>
            <person name="Martin F."/>
            <person name="Silar P."/>
            <person name="Natvig D."/>
            <person name="Lalanne C."/>
            <person name="Gautier V."/>
            <person name="Ament-velasquez S.L."/>
            <person name="Kruys A."/>
            <person name="Hutchinson M.I."/>
            <person name="Powell A.J."/>
            <person name="Barry K."/>
            <person name="Miller A.N."/>
            <person name="Grigoriev I.V."/>
            <person name="Debuchy R."/>
            <person name="Gladieux P."/>
            <person name="Thoren M.H."/>
            <person name="Johannesson H."/>
        </authorList>
    </citation>
    <scope>NUCLEOTIDE SEQUENCE</scope>
    <source>
        <strain evidence="4">CBS 232.78</strain>
    </source>
</reference>
<sequence>MASNTNVLITGANRGLGLGLLKIYLSRPNHTVIAAVRNPSDSSSQNLKTLPTGKGSTLLVVKIDSASDTDPADAVATLKAVGITHLDIVIANAGIANIYARVEAIDLTKLRHMLEVNTLGPLKLYEAVYPLLKAASEKRGGSPPPQFIGISSTVGTTADAEQTNDYQIATYGVSKAALNHLVRRAMLENEWLNAYVVHPGFVQTDMGNIGAGLLGIEKASLTIEESVAGIVKIFDNVTREKIAGKDGYYQWDGTKLVY</sequence>
<dbReference type="SUPFAM" id="SSF51735">
    <property type="entry name" value="NAD(P)-binding Rossmann-fold domains"/>
    <property type="match status" value="1"/>
</dbReference>
<proteinExistence type="inferred from homology"/>
<organism evidence="4 5">
    <name type="scientific">Podospora didyma</name>
    <dbReference type="NCBI Taxonomy" id="330526"/>
    <lineage>
        <taxon>Eukaryota</taxon>
        <taxon>Fungi</taxon>
        <taxon>Dikarya</taxon>
        <taxon>Ascomycota</taxon>
        <taxon>Pezizomycotina</taxon>
        <taxon>Sordariomycetes</taxon>
        <taxon>Sordariomycetidae</taxon>
        <taxon>Sordariales</taxon>
        <taxon>Podosporaceae</taxon>
        <taxon>Podospora</taxon>
    </lineage>
</organism>
<dbReference type="Gene3D" id="3.40.50.720">
    <property type="entry name" value="NAD(P)-binding Rossmann-like Domain"/>
    <property type="match status" value="1"/>
</dbReference>
<dbReference type="GO" id="GO:0016491">
    <property type="term" value="F:oxidoreductase activity"/>
    <property type="evidence" value="ECO:0007669"/>
    <property type="project" value="UniProtKB-KW"/>
</dbReference>
<evidence type="ECO:0000256" key="1">
    <source>
        <dbReference type="ARBA" id="ARBA00006484"/>
    </source>
</evidence>
<evidence type="ECO:0000256" key="2">
    <source>
        <dbReference type="ARBA" id="ARBA00022857"/>
    </source>
</evidence>
<dbReference type="InterPro" id="IPR036291">
    <property type="entry name" value="NAD(P)-bd_dom_sf"/>
</dbReference>
<evidence type="ECO:0000313" key="5">
    <source>
        <dbReference type="Proteomes" id="UP001285441"/>
    </source>
</evidence>
<dbReference type="InterPro" id="IPR051468">
    <property type="entry name" value="Fungal_SecMetab_SDRs"/>
</dbReference>
<dbReference type="InterPro" id="IPR002347">
    <property type="entry name" value="SDR_fam"/>
</dbReference>
<keyword evidence="5" id="KW-1185">Reference proteome</keyword>
<evidence type="ECO:0000256" key="3">
    <source>
        <dbReference type="ARBA" id="ARBA00023002"/>
    </source>
</evidence>
<dbReference type="PRINTS" id="PR00081">
    <property type="entry name" value="GDHRDH"/>
</dbReference>
<dbReference type="PANTHER" id="PTHR43544:SF7">
    <property type="entry name" value="NADB-LER2"/>
    <property type="match status" value="1"/>
</dbReference>
<dbReference type="CDD" id="cd05325">
    <property type="entry name" value="carb_red_sniffer_like_SDR_c"/>
    <property type="match status" value="1"/>
</dbReference>
<keyword evidence="2" id="KW-0521">NADP</keyword>
<keyword evidence="3" id="KW-0560">Oxidoreductase</keyword>
<dbReference type="AlphaFoldDB" id="A0AAE0P5Z2"/>
<name>A0AAE0P5Z2_9PEZI</name>
<reference evidence="4" key="1">
    <citation type="journal article" date="2023" name="Mol. Phylogenet. Evol.">
        <title>Genome-scale phylogeny and comparative genomics of the fungal order Sordariales.</title>
        <authorList>
            <person name="Hensen N."/>
            <person name="Bonometti L."/>
            <person name="Westerberg I."/>
            <person name="Brannstrom I.O."/>
            <person name="Guillou S."/>
            <person name="Cros-Aarteil S."/>
            <person name="Calhoun S."/>
            <person name="Haridas S."/>
            <person name="Kuo A."/>
            <person name="Mondo S."/>
            <person name="Pangilinan J."/>
            <person name="Riley R."/>
            <person name="LaButti K."/>
            <person name="Andreopoulos B."/>
            <person name="Lipzen A."/>
            <person name="Chen C."/>
            <person name="Yan M."/>
            <person name="Daum C."/>
            <person name="Ng V."/>
            <person name="Clum A."/>
            <person name="Steindorff A."/>
            <person name="Ohm R.A."/>
            <person name="Martin F."/>
            <person name="Silar P."/>
            <person name="Natvig D.O."/>
            <person name="Lalanne C."/>
            <person name="Gautier V."/>
            <person name="Ament-Velasquez S.L."/>
            <person name="Kruys A."/>
            <person name="Hutchinson M.I."/>
            <person name="Powell A.J."/>
            <person name="Barry K."/>
            <person name="Miller A.N."/>
            <person name="Grigoriev I.V."/>
            <person name="Debuchy R."/>
            <person name="Gladieux P."/>
            <person name="Hiltunen Thoren M."/>
            <person name="Johannesson H."/>
        </authorList>
    </citation>
    <scope>NUCLEOTIDE SEQUENCE</scope>
    <source>
        <strain evidence="4">CBS 232.78</strain>
    </source>
</reference>
<evidence type="ECO:0000313" key="4">
    <source>
        <dbReference type="EMBL" id="KAK3393872.1"/>
    </source>
</evidence>
<gene>
    <name evidence="4" type="ORF">B0H63DRAFT_30163</name>
</gene>
<comment type="caution">
    <text evidence="4">The sequence shown here is derived from an EMBL/GenBank/DDBJ whole genome shotgun (WGS) entry which is preliminary data.</text>
</comment>
<accession>A0AAE0P5Z2</accession>
<evidence type="ECO:0008006" key="6">
    <source>
        <dbReference type="Google" id="ProtNLM"/>
    </source>
</evidence>
<dbReference type="GO" id="GO:0005737">
    <property type="term" value="C:cytoplasm"/>
    <property type="evidence" value="ECO:0007669"/>
    <property type="project" value="TreeGrafter"/>
</dbReference>
<dbReference type="PANTHER" id="PTHR43544">
    <property type="entry name" value="SHORT-CHAIN DEHYDROGENASE/REDUCTASE"/>
    <property type="match status" value="1"/>
</dbReference>
<dbReference type="Proteomes" id="UP001285441">
    <property type="component" value="Unassembled WGS sequence"/>
</dbReference>
<dbReference type="EMBL" id="JAULSW010000001">
    <property type="protein sequence ID" value="KAK3393872.1"/>
    <property type="molecule type" value="Genomic_DNA"/>
</dbReference>
<dbReference type="Pfam" id="PF00106">
    <property type="entry name" value="adh_short"/>
    <property type="match status" value="1"/>
</dbReference>
<comment type="similarity">
    <text evidence="1">Belongs to the short-chain dehydrogenases/reductases (SDR) family.</text>
</comment>
<protein>
    <recommendedName>
        <fullName evidence="6">Aflatoxin biosynthesis ketoreductase nor-1</fullName>
    </recommendedName>
</protein>